<dbReference type="GeneTree" id="ENSGT00940000161006"/>
<dbReference type="SUPFAM" id="SSF55846">
    <property type="entry name" value="N-acetylmuramoyl-L-alanine amidase-like"/>
    <property type="match status" value="1"/>
</dbReference>
<proteinExistence type="inferred from homology"/>
<dbReference type="SMART" id="SM00644">
    <property type="entry name" value="Ami_2"/>
    <property type="match status" value="1"/>
</dbReference>
<evidence type="ECO:0008006" key="6">
    <source>
        <dbReference type="Google" id="ProtNLM"/>
    </source>
</evidence>
<protein>
    <recommendedName>
        <fullName evidence="6">Peptidoglycan recognition protein 5</fullName>
    </recommendedName>
</protein>
<feature type="domain" description="N-acetylmuramoyl-L-alanine amidase" evidence="2">
    <location>
        <begin position="69"/>
        <end position="211"/>
    </location>
</feature>
<dbReference type="GO" id="GO:0008745">
    <property type="term" value="F:N-acetylmuramoyl-L-alanine amidase activity"/>
    <property type="evidence" value="ECO:0007669"/>
    <property type="project" value="InterPro"/>
</dbReference>
<dbReference type="InterPro" id="IPR002502">
    <property type="entry name" value="Amidase_domain"/>
</dbReference>
<reference evidence="4" key="1">
    <citation type="submission" date="2025-08" db="UniProtKB">
        <authorList>
            <consortium name="Ensembl"/>
        </authorList>
    </citation>
    <scope>IDENTIFICATION</scope>
</reference>
<dbReference type="GO" id="GO:0008270">
    <property type="term" value="F:zinc ion binding"/>
    <property type="evidence" value="ECO:0007669"/>
    <property type="project" value="InterPro"/>
</dbReference>
<dbReference type="PANTHER" id="PTHR11022">
    <property type="entry name" value="PEPTIDOGLYCAN RECOGNITION PROTEIN"/>
    <property type="match status" value="1"/>
</dbReference>
<evidence type="ECO:0000313" key="5">
    <source>
        <dbReference type="Proteomes" id="UP000694402"/>
    </source>
</evidence>
<dbReference type="Gene3D" id="3.40.80.10">
    <property type="entry name" value="Peptidoglycan recognition protein-like"/>
    <property type="match status" value="1"/>
</dbReference>
<dbReference type="CDD" id="cd06583">
    <property type="entry name" value="PGRP"/>
    <property type="match status" value="1"/>
</dbReference>
<name>A0A8C8CGE7_ONCTS</name>
<dbReference type="GO" id="GO:0009253">
    <property type="term" value="P:peptidoglycan catabolic process"/>
    <property type="evidence" value="ECO:0007669"/>
    <property type="project" value="InterPro"/>
</dbReference>
<sequence length="224" mass="24864">MKRRSDVCIHSLCCCPTVHYVSLGFTVAENRKTGGCVGLKYSTKSETFTGILTLCVRSSSSCWSVRTGTAKICMDHLNAISYHVVEEHLLGHHFSCHTPHGTALWGHQLIHIQRMHMQDRNFDDIGYNFLIGGDCTVYEGRGWGVVGTHTKGNNHNSLAIAFMGNFNNESPSPAAKSSVKQLLQCGVSQGHFHPVFILLGHRDLRDTECPGERLYAALKHLKFP</sequence>
<dbReference type="InterPro" id="IPR006619">
    <property type="entry name" value="PGRP_domain_met/bac"/>
</dbReference>
<dbReference type="PANTHER" id="PTHR11022:SF12">
    <property type="entry name" value="PEPTIDOGLYCAN RECOGNITION PROTEIN 3"/>
    <property type="match status" value="1"/>
</dbReference>
<comment type="similarity">
    <text evidence="1">Belongs to the N-acetylmuramoyl-L-alanine amidase 2 family.</text>
</comment>
<gene>
    <name evidence="4" type="primary">LOC112266146</name>
</gene>
<evidence type="ECO:0000259" key="3">
    <source>
        <dbReference type="SMART" id="SM00701"/>
    </source>
</evidence>
<keyword evidence="5" id="KW-1185">Reference proteome</keyword>
<dbReference type="Ensembl" id="ENSOTST00005012972.2">
    <property type="protein sequence ID" value="ENSOTSP00005011809.1"/>
    <property type="gene ID" value="ENSOTSG00005006132.2"/>
</dbReference>
<evidence type="ECO:0000313" key="4">
    <source>
        <dbReference type="Ensembl" id="ENSOTSP00005011809.1"/>
    </source>
</evidence>
<organism evidence="4 5">
    <name type="scientific">Oncorhynchus tshawytscha</name>
    <name type="common">Chinook salmon</name>
    <name type="synonym">Salmo tshawytscha</name>
    <dbReference type="NCBI Taxonomy" id="74940"/>
    <lineage>
        <taxon>Eukaryota</taxon>
        <taxon>Metazoa</taxon>
        <taxon>Chordata</taxon>
        <taxon>Craniata</taxon>
        <taxon>Vertebrata</taxon>
        <taxon>Euteleostomi</taxon>
        <taxon>Actinopterygii</taxon>
        <taxon>Neopterygii</taxon>
        <taxon>Teleostei</taxon>
        <taxon>Protacanthopterygii</taxon>
        <taxon>Salmoniformes</taxon>
        <taxon>Salmonidae</taxon>
        <taxon>Salmoninae</taxon>
        <taxon>Oncorhynchus</taxon>
    </lineage>
</organism>
<dbReference type="InterPro" id="IPR015510">
    <property type="entry name" value="PGRP"/>
</dbReference>
<dbReference type="Proteomes" id="UP000694402">
    <property type="component" value="Unassembled WGS sequence"/>
</dbReference>
<dbReference type="SMART" id="SM00701">
    <property type="entry name" value="PGRP"/>
    <property type="match status" value="1"/>
</dbReference>
<dbReference type="InterPro" id="IPR036505">
    <property type="entry name" value="Amidase/PGRP_sf"/>
</dbReference>
<dbReference type="Pfam" id="PF01510">
    <property type="entry name" value="Amidase_2"/>
    <property type="match status" value="1"/>
</dbReference>
<reference evidence="4" key="2">
    <citation type="submission" date="2025-09" db="UniProtKB">
        <authorList>
            <consortium name="Ensembl"/>
        </authorList>
    </citation>
    <scope>IDENTIFICATION</scope>
</reference>
<feature type="domain" description="Peptidoglycan recognition protein family" evidence="3">
    <location>
        <begin position="65"/>
        <end position="205"/>
    </location>
</feature>
<evidence type="ECO:0000259" key="2">
    <source>
        <dbReference type="SMART" id="SM00644"/>
    </source>
</evidence>
<dbReference type="AlphaFoldDB" id="A0A8C8CGE7"/>
<accession>A0A8C8CGE7</accession>
<evidence type="ECO:0000256" key="1">
    <source>
        <dbReference type="ARBA" id="ARBA00007553"/>
    </source>
</evidence>